<name>A0A923E8W1_9ACTO</name>
<dbReference type="PROSITE" id="PS50977">
    <property type="entry name" value="HTH_TETR_2"/>
    <property type="match status" value="1"/>
</dbReference>
<dbReference type="SUPFAM" id="SSF48498">
    <property type="entry name" value="Tetracyclin repressor-like, C-terminal domain"/>
    <property type="match status" value="1"/>
</dbReference>
<keyword evidence="1 2" id="KW-0238">DNA-binding</keyword>
<evidence type="ECO:0000256" key="1">
    <source>
        <dbReference type="ARBA" id="ARBA00023125"/>
    </source>
</evidence>
<feature type="domain" description="HTH tetR-type" evidence="3">
    <location>
        <begin position="14"/>
        <end position="74"/>
    </location>
</feature>
<accession>A0A923E8W1</accession>
<dbReference type="Proteomes" id="UP000617426">
    <property type="component" value="Unassembled WGS sequence"/>
</dbReference>
<reference evidence="4" key="1">
    <citation type="submission" date="2020-08" db="EMBL/GenBank/DDBJ databases">
        <title>Sequencing the genomes of 1000 actinobacteria strains.</title>
        <authorList>
            <person name="Klenk H.-P."/>
        </authorList>
    </citation>
    <scope>NUCLEOTIDE SEQUENCE</scope>
    <source>
        <strain evidence="4">DSM 10695</strain>
    </source>
</reference>
<dbReference type="GeneID" id="85978573"/>
<gene>
    <name evidence="4" type="ORF">HD592_002236</name>
</gene>
<protein>
    <submittedName>
        <fullName evidence="4">AcrR family transcriptional regulator</fullName>
    </submittedName>
</protein>
<evidence type="ECO:0000259" key="3">
    <source>
        <dbReference type="PROSITE" id="PS50977"/>
    </source>
</evidence>
<dbReference type="PRINTS" id="PR00455">
    <property type="entry name" value="HTHTETR"/>
</dbReference>
<evidence type="ECO:0000313" key="5">
    <source>
        <dbReference type="Proteomes" id="UP000617426"/>
    </source>
</evidence>
<feature type="DNA-binding region" description="H-T-H motif" evidence="2">
    <location>
        <begin position="37"/>
        <end position="56"/>
    </location>
</feature>
<dbReference type="EMBL" id="JACHMK010000001">
    <property type="protein sequence ID" value="MBB6335671.1"/>
    <property type="molecule type" value="Genomic_DNA"/>
</dbReference>
<dbReference type="InterPro" id="IPR050109">
    <property type="entry name" value="HTH-type_TetR-like_transc_reg"/>
</dbReference>
<dbReference type="RefSeq" id="WP_184454176.1">
    <property type="nucleotide sequence ID" value="NZ_JACHMK010000001.1"/>
</dbReference>
<dbReference type="PANTHER" id="PTHR30055">
    <property type="entry name" value="HTH-TYPE TRANSCRIPTIONAL REGULATOR RUTR"/>
    <property type="match status" value="1"/>
</dbReference>
<proteinExistence type="predicted"/>
<dbReference type="AlphaFoldDB" id="A0A923E8W1"/>
<dbReference type="PANTHER" id="PTHR30055:SF223">
    <property type="entry name" value="HTH-TYPE TRANSCRIPTIONAL REGULATOR UIDR"/>
    <property type="match status" value="1"/>
</dbReference>
<dbReference type="Gene3D" id="1.10.357.10">
    <property type="entry name" value="Tetracycline Repressor, domain 2"/>
    <property type="match status" value="1"/>
</dbReference>
<dbReference type="InterPro" id="IPR036271">
    <property type="entry name" value="Tet_transcr_reg_TetR-rel_C_sf"/>
</dbReference>
<evidence type="ECO:0000256" key="2">
    <source>
        <dbReference type="PROSITE-ProRule" id="PRU00335"/>
    </source>
</evidence>
<dbReference type="GO" id="GO:0003700">
    <property type="term" value="F:DNA-binding transcription factor activity"/>
    <property type="evidence" value="ECO:0007669"/>
    <property type="project" value="TreeGrafter"/>
</dbReference>
<dbReference type="InterPro" id="IPR009057">
    <property type="entry name" value="Homeodomain-like_sf"/>
</dbReference>
<sequence length="209" mass="23048">MPKIIGECLADHRALTRRKLFDALGELLADNPFDTITMAQIASRAGIGRTAVYNHFEDKEVLLLAYMKEATSEFGTTLRAAVEAQSDPIERLRTYIRLHLEMTDHYHISGRLNLRDQVSRPNSGHLHDHAGAVERYLGSILVDAMNAGAIPKQDPRALVPIIHACLMGAEAPGRPTEGRARAEVAEEFILRALGVEASRITPGRPPRAE</sequence>
<dbReference type="InterPro" id="IPR001647">
    <property type="entry name" value="HTH_TetR"/>
</dbReference>
<comment type="caution">
    <text evidence="4">The sequence shown here is derived from an EMBL/GenBank/DDBJ whole genome shotgun (WGS) entry which is preliminary data.</text>
</comment>
<dbReference type="Pfam" id="PF00440">
    <property type="entry name" value="TetR_N"/>
    <property type="match status" value="1"/>
</dbReference>
<keyword evidence="5" id="KW-1185">Reference proteome</keyword>
<evidence type="ECO:0000313" key="4">
    <source>
        <dbReference type="EMBL" id="MBB6335671.1"/>
    </source>
</evidence>
<dbReference type="GO" id="GO:0000976">
    <property type="term" value="F:transcription cis-regulatory region binding"/>
    <property type="evidence" value="ECO:0007669"/>
    <property type="project" value="TreeGrafter"/>
</dbReference>
<dbReference type="SUPFAM" id="SSF46689">
    <property type="entry name" value="Homeodomain-like"/>
    <property type="match status" value="1"/>
</dbReference>
<organism evidence="4 5">
    <name type="scientific">Schaalia hyovaginalis</name>
    <dbReference type="NCBI Taxonomy" id="29316"/>
    <lineage>
        <taxon>Bacteria</taxon>
        <taxon>Bacillati</taxon>
        <taxon>Actinomycetota</taxon>
        <taxon>Actinomycetes</taxon>
        <taxon>Actinomycetales</taxon>
        <taxon>Actinomycetaceae</taxon>
        <taxon>Schaalia</taxon>
    </lineage>
</organism>